<dbReference type="CDD" id="cd11648">
    <property type="entry name" value="RsmI"/>
    <property type="match status" value="1"/>
</dbReference>
<comment type="caution">
    <text evidence="7">The sequence shown here is derived from an EMBL/GenBank/DDBJ whole genome shotgun (WGS) entry which is preliminary data.</text>
</comment>
<dbReference type="OrthoDB" id="9809084at2"/>
<keyword evidence="3 7" id="KW-0489">Methyltransferase</keyword>
<accession>A0A2W6NIM3</accession>
<dbReference type="Gene3D" id="3.30.950.10">
    <property type="entry name" value="Methyltransferase, Cobalt-precorrin-4 Transmethylase, Domain 2"/>
    <property type="match status" value="1"/>
</dbReference>
<dbReference type="PROSITE" id="PS01296">
    <property type="entry name" value="RSMI"/>
    <property type="match status" value="1"/>
</dbReference>
<evidence type="ECO:0000259" key="6">
    <source>
        <dbReference type="Pfam" id="PF00590"/>
    </source>
</evidence>
<protein>
    <submittedName>
        <fullName evidence="7">16S rRNA (Cytidine(1402)-2'-O)-methyltransferase</fullName>
    </submittedName>
</protein>
<evidence type="ECO:0000313" key="7">
    <source>
        <dbReference type="EMBL" id="PZT48740.1"/>
    </source>
</evidence>
<name>A0A2W6NIM3_9HELI</name>
<feature type="domain" description="Tetrapyrrole methylase" evidence="6">
    <location>
        <begin position="1"/>
        <end position="206"/>
    </location>
</feature>
<evidence type="ECO:0000256" key="5">
    <source>
        <dbReference type="ARBA" id="ARBA00022691"/>
    </source>
</evidence>
<dbReference type="SUPFAM" id="SSF53790">
    <property type="entry name" value="Tetrapyrrole methylase"/>
    <property type="match status" value="1"/>
</dbReference>
<evidence type="ECO:0000256" key="4">
    <source>
        <dbReference type="ARBA" id="ARBA00022679"/>
    </source>
</evidence>
<dbReference type="InterPro" id="IPR008189">
    <property type="entry name" value="rRNA_ssu_MeTfrase_I"/>
</dbReference>
<dbReference type="Proteomes" id="UP000249746">
    <property type="component" value="Unassembled WGS sequence"/>
</dbReference>
<evidence type="ECO:0000256" key="2">
    <source>
        <dbReference type="ARBA" id="ARBA00022552"/>
    </source>
</evidence>
<dbReference type="PIRSF" id="PIRSF005917">
    <property type="entry name" value="MTase_YraL"/>
    <property type="match status" value="1"/>
</dbReference>
<reference evidence="7 8" key="1">
    <citation type="submission" date="2017-03" db="EMBL/GenBank/DDBJ databases">
        <title>Genomic and clinical evidence uncovers the enterohepatic species Helicobacter valdiviensis as a potential human intestinal pathogen.</title>
        <authorList>
            <person name="Fresia P."/>
            <person name="Jara R."/>
            <person name="Sierra R."/>
            <person name="Ferres I."/>
            <person name="Greif G."/>
            <person name="Iraola G."/>
            <person name="Collado L."/>
        </authorList>
    </citation>
    <scope>NUCLEOTIDE SEQUENCE [LARGE SCALE GENOMIC DNA]</scope>
    <source>
        <strain evidence="7 8">WBE14</strain>
    </source>
</reference>
<keyword evidence="4 7" id="KW-0808">Transferase</keyword>
<gene>
    <name evidence="7" type="ORF">B6S12_02540</name>
</gene>
<dbReference type="InterPro" id="IPR000878">
    <property type="entry name" value="4pyrrol_Mease"/>
</dbReference>
<dbReference type="PANTHER" id="PTHR46111">
    <property type="entry name" value="RIBOSOMAL RNA SMALL SUBUNIT METHYLTRANSFERASE I"/>
    <property type="match status" value="1"/>
</dbReference>
<dbReference type="Pfam" id="PF00590">
    <property type="entry name" value="TP_methylase"/>
    <property type="match status" value="1"/>
</dbReference>
<sequence length="272" mass="31574">MVTFLPTPIGNLEDITLRVLQRLKECEVLLCEDTRITKKLITLLQERGFLIKKEFTYYPLHSHNEEEFLENIQLDFFHQEIAYLSDAGMPCISDPGAKLILFLQKHNIAYDVYGGISALTLGVAFSGIVEKEFTFLGFPPHKFQEKIEFFSKRLNSEVPLVFYESPYRLLETMEILCKIDSNLQVFLAKELTKKYQNIFFGKITEICEILNKANIKGEWVCIIKAVSKKEEQRSLTQEEIYSMDIPPKIKAKILSKLQDRPTQEIYKELCGQ</sequence>
<dbReference type="RefSeq" id="WP_111229260.1">
    <property type="nucleotide sequence ID" value="NZ_NBIU01000004.1"/>
</dbReference>
<dbReference type="InterPro" id="IPR014777">
    <property type="entry name" value="4pyrrole_Mease_sub1"/>
</dbReference>
<evidence type="ECO:0000256" key="1">
    <source>
        <dbReference type="ARBA" id="ARBA00022490"/>
    </source>
</evidence>
<dbReference type="Gene3D" id="3.40.1010.10">
    <property type="entry name" value="Cobalt-precorrin-4 Transmethylase, Domain 1"/>
    <property type="match status" value="1"/>
</dbReference>
<dbReference type="EMBL" id="NBIU01000004">
    <property type="protein sequence ID" value="PZT48740.1"/>
    <property type="molecule type" value="Genomic_DNA"/>
</dbReference>
<dbReference type="InterPro" id="IPR035996">
    <property type="entry name" value="4pyrrol_Methylase_sf"/>
</dbReference>
<evidence type="ECO:0000313" key="8">
    <source>
        <dbReference type="Proteomes" id="UP000249746"/>
    </source>
</evidence>
<dbReference type="AlphaFoldDB" id="A0A2W6NIM3"/>
<keyword evidence="8" id="KW-1185">Reference proteome</keyword>
<dbReference type="InterPro" id="IPR014776">
    <property type="entry name" value="4pyrrole_Mease_sub2"/>
</dbReference>
<dbReference type="GO" id="GO:0008168">
    <property type="term" value="F:methyltransferase activity"/>
    <property type="evidence" value="ECO:0007669"/>
    <property type="project" value="UniProtKB-KW"/>
</dbReference>
<evidence type="ECO:0000256" key="3">
    <source>
        <dbReference type="ARBA" id="ARBA00022603"/>
    </source>
</evidence>
<dbReference type="PANTHER" id="PTHR46111:SF1">
    <property type="entry name" value="RIBOSOMAL RNA SMALL SUBUNIT METHYLTRANSFERASE I"/>
    <property type="match status" value="1"/>
</dbReference>
<dbReference type="InterPro" id="IPR018063">
    <property type="entry name" value="SAM_MeTrfase_RsmI_CS"/>
</dbReference>
<organism evidence="7 8">
    <name type="scientific">Helicobacter valdiviensis</name>
    <dbReference type="NCBI Taxonomy" id="1458358"/>
    <lineage>
        <taxon>Bacteria</taxon>
        <taxon>Pseudomonadati</taxon>
        <taxon>Campylobacterota</taxon>
        <taxon>Epsilonproteobacteria</taxon>
        <taxon>Campylobacterales</taxon>
        <taxon>Helicobacteraceae</taxon>
        <taxon>Helicobacter</taxon>
    </lineage>
</organism>
<dbReference type="GO" id="GO:0006364">
    <property type="term" value="P:rRNA processing"/>
    <property type="evidence" value="ECO:0007669"/>
    <property type="project" value="UniProtKB-KW"/>
</dbReference>
<proteinExistence type="predicted"/>
<keyword evidence="5" id="KW-0949">S-adenosyl-L-methionine</keyword>
<keyword evidence="2" id="KW-0698">rRNA processing</keyword>
<dbReference type="GO" id="GO:0032259">
    <property type="term" value="P:methylation"/>
    <property type="evidence" value="ECO:0007669"/>
    <property type="project" value="UniProtKB-KW"/>
</dbReference>
<dbReference type="NCBIfam" id="TIGR00096">
    <property type="entry name" value="16S rRNA (cytidine(1402)-2'-O)-methyltransferase"/>
    <property type="match status" value="1"/>
</dbReference>
<keyword evidence="1" id="KW-0963">Cytoplasm</keyword>